<dbReference type="InterPro" id="IPR052344">
    <property type="entry name" value="Transposase-related"/>
</dbReference>
<gene>
    <name evidence="2" type="ORF">MSIBF_A1100002</name>
</gene>
<evidence type="ECO:0000313" key="2">
    <source>
        <dbReference type="EMBL" id="CEG11074.1"/>
    </source>
</evidence>
<name>A0A098E6N3_9ZZZZ</name>
<accession>A0A098E6N3</accession>
<dbReference type="PANTHER" id="PTHR33678:SF1">
    <property type="entry name" value="BLL1576 PROTEIN"/>
    <property type="match status" value="1"/>
</dbReference>
<dbReference type="EMBL" id="CCXY01000014">
    <property type="protein sequence ID" value="CEG11074.1"/>
    <property type="molecule type" value="Genomic_DNA"/>
</dbReference>
<proteinExistence type="predicted"/>
<evidence type="ECO:0000259" key="1">
    <source>
        <dbReference type="Pfam" id="PF03050"/>
    </source>
</evidence>
<dbReference type="PANTHER" id="PTHR33678">
    <property type="entry name" value="BLL1576 PROTEIN"/>
    <property type="match status" value="1"/>
</dbReference>
<protein>
    <recommendedName>
        <fullName evidence="1">Transposase IS66 central domain-containing protein</fullName>
    </recommendedName>
</protein>
<dbReference type="InterPro" id="IPR004291">
    <property type="entry name" value="Transposase_IS66_central"/>
</dbReference>
<sequence length="245" mass="29527">MFMLCVTPYLLRFSSPDLKIKKRLDRFSDSKKNEQLSKVLITDDAKQYYYLSMLHALCWIHEIRLYRKLNPFLDWQRKKLNHFLTDIWKFYELLREYKKSPDEKQKEFLERKFDEMFSTKTEYGELDRRIELTKKQKEKLLLVLTNPKIPLHNNPAEIALRETVIKKKISYGTKSENGKTAWENMLSIMDTCRKHEVSFFSYIREIFSGERKMPKLADIIAKKSNIKFPPLLSIFIVTIARVHFW</sequence>
<reference evidence="2" key="1">
    <citation type="submission" date="2014-09" db="EMBL/GenBank/DDBJ databases">
        <authorList>
            <person name="Probst J Alexander"/>
        </authorList>
    </citation>
    <scope>NUCLEOTIDE SEQUENCE</scope>
</reference>
<dbReference type="Pfam" id="PF03050">
    <property type="entry name" value="DDE_Tnp_IS66"/>
    <property type="match status" value="1"/>
</dbReference>
<feature type="domain" description="Transposase IS66 central" evidence="1">
    <location>
        <begin position="37"/>
        <end position="179"/>
    </location>
</feature>
<organism evidence="2">
    <name type="scientific">groundwater metagenome</name>
    <dbReference type="NCBI Taxonomy" id="717931"/>
    <lineage>
        <taxon>unclassified sequences</taxon>
        <taxon>metagenomes</taxon>
        <taxon>ecological metagenomes</taxon>
    </lineage>
</organism>
<dbReference type="AlphaFoldDB" id="A0A098E6N3"/>